<dbReference type="AlphaFoldDB" id="A0AAV1SDE3"/>
<evidence type="ECO:0000313" key="1">
    <source>
        <dbReference type="EMBL" id="CAK7348187.1"/>
    </source>
</evidence>
<gene>
    <name evidence="1" type="ORF">DCAF_LOCUS20880</name>
</gene>
<keyword evidence="2" id="KW-1185">Reference proteome</keyword>
<dbReference type="PANTHER" id="PTHR35095:SF1">
    <property type="entry name" value="OS05G0143300 PROTEIN"/>
    <property type="match status" value="1"/>
</dbReference>
<protein>
    <submittedName>
        <fullName evidence="1">Uncharacterized protein</fullName>
    </submittedName>
</protein>
<evidence type="ECO:0000313" key="2">
    <source>
        <dbReference type="Proteomes" id="UP001314170"/>
    </source>
</evidence>
<dbReference type="PANTHER" id="PTHR35095">
    <property type="entry name" value="OS05G0143300 PROTEIN"/>
    <property type="match status" value="1"/>
</dbReference>
<organism evidence="1 2">
    <name type="scientific">Dovyalis caffra</name>
    <dbReference type="NCBI Taxonomy" id="77055"/>
    <lineage>
        <taxon>Eukaryota</taxon>
        <taxon>Viridiplantae</taxon>
        <taxon>Streptophyta</taxon>
        <taxon>Embryophyta</taxon>
        <taxon>Tracheophyta</taxon>
        <taxon>Spermatophyta</taxon>
        <taxon>Magnoliopsida</taxon>
        <taxon>eudicotyledons</taxon>
        <taxon>Gunneridae</taxon>
        <taxon>Pentapetalae</taxon>
        <taxon>rosids</taxon>
        <taxon>fabids</taxon>
        <taxon>Malpighiales</taxon>
        <taxon>Salicaceae</taxon>
        <taxon>Flacourtieae</taxon>
        <taxon>Dovyalis</taxon>
    </lineage>
</organism>
<accession>A0AAV1SDE3</accession>
<dbReference type="EMBL" id="CAWUPB010001173">
    <property type="protein sequence ID" value="CAK7348187.1"/>
    <property type="molecule type" value="Genomic_DNA"/>
</dbReference>
<name>A0AAV1SDE3_9ROSI</name>
<proteinExistence type="predicted"/>
<dbReference type="Proteomes" id="UP001314170">
    <property type="component" value="Unassembled WGS sequence"/>
</dbReference>
<sequence length="557" mass="62952">MLICLVGSLTSNKDLPVWILKAKARHPVVLLKKTKNKVRIFLVFDFEVYGDRWISLWYCELSNEEERFLPMMVKLCMMASHGYPSASAVVFHQGQKRVIKFHACFEVLVYPLRAVLRSRAVGSRDIKPLLSGHLQTLSSLQPLHTIFFLRKNADCQPYLPSQGARQEMTRSNSLMLKLHQHEEPWRPMNRFCEFHFAEIDSTVKTPTLIDVQDARPDSVLFSFGIVEKCTRQEKILQFLMSESNKLETDGLDLSLLSELMGLQAVMFDVQQQSHSPLIYPSGQLDAPKSLVDFVGDMARSSKLTVLPDGRVLLTGNGTEMKDILATVAEFYLSKNSTMWRKQPMLVPEFSRFDTSEVDGNSTESSFKVRDMTVATLKRLRFVWRVLDCSKTAGSPMKIKPSRKKKNARKGGRERDLYKRNYFHACESLLSLMMNKQHGKTAVLSLKKSGPELPELLNQFSVGIAGTGLALLFSVICRVACGRVTFCASKLFSTGIGFGLVWLSWAVNQLKDTVVYISKHASKVGLKDEEIISSVDKSFREIYLRAATVMAVAVLRLV</sequence>
<comment type="caution">
    <text evidence="1">The sequence shown here is derived from an EMBL/GenBank/DDBJ whole genome shotgun (WGS) entry which is preliminary data.</text>
</comment>
<reference evidence="1 2" key="1">
    <citation type="submission" date="2024-01" db="EMBL/GenBank/DDBJ databases">
        <authorList>
            <person name="Waweru B."/>
        </authorList>
    </citation>
    <scope>NUCLEOTIDE SEQUENCE [LARGE SCALE GENOMIC DNA]</scope>
</reference>